<dbReference type="KEGG" id="rpe:RPE_4448"/>
<accession>Q07I63</accession>
<protein>
    <recommendedName>
        <fullName evidence="1">REase AHJR-like domain-containing protein</fullName>
    </recommendedName>
</protein>
<feature type="domain" description="REase AHJR-like" evidence="1">
    <location>
        <begin position="4"/>
        <end position="115"/>
    </location>
</feature>
<dbReference type="Pfam" id="PF18743">
    <property type="entry name" value="AHJR-like"/>
    <property type="match status" value="1"/>
</dbReference>
<dbReference type="HOGENOM" id="CLU_1243234_0_0_5"/>
<name>Q07I63_RHOP5</name>
<dbReference type="InterPro" id="IPR040902">
    <property type="entry name" value="AHJR-like"/>
</dbReference>
<organism evidence="2">
    <name type="scientific">Rhodopseudomonas palustris (strain BisA53)</name>
    <dbReference type="NCBI Taxonomy" id="316055"/>
    <lineage>
        <taxon>Bacteria</taxon>
        <taxon>Pseudomonadati</taxon>
        <taxon>Pseudomonadota</taxon>
        <taxon>Alphaproteobacteria</taxon>
        <taxon>Hyphomicrobiales</taxon>
        <taxon>Nitrobacteraceae</taxon>
        <taxon>Rhodopseudomonas</taxon>
    </lineage>
</organism>
<evidence type="ECO:0000259" key="1">
    <source>
        <dbReference type="Pfam" id="PF18743"/>
    </source>
</evidence>
<dbReference type="OrthoDB" id="8220232at2"/>
<dbReference type="AlphaFoldDB" id="Q07I63"/>
<evidence type="ECO:0000313" key="2">
    <source>
        <dbReference type="EMBL" id="ABJ08371.1"/>
    </source>
</evidence>
<reference evidence="2" key="1">
    <citation type="submission" date="2006-09" db="EMBL/GenBank/DDBJ databases">
        <title>Complete sequence of Rhodopseudomonas palustris BisA53.</title>
        <authorList>
            <consortium name="US DOE Joint Genome Institute"/>
            <person name="Copeland A."/>
            <person name="Lucas S."/>
            <person name="Lapidus A."/>
            <person name="Barry K."/>
            <person name="Detter J.C."/>
            <person name="Glavina del Rio T."/>
            <person name="Hammon N."/>
            <person name="Israni S."/>
            <person name="Dalin E."/>
            <person name="Tice H."/>
            <person name="Pitluck S."/>
            <person name="Chain P."/>
            <person name="Malfatti S."/>
            <person name="Shin M."/>
            <person name="Vergez L."/>
            <person name="Schmutz J."/>
            <person name="Larimer F."/>
            <person name="Land M."/>
            <person name="Hauser L."/>
            <person name="Pelletier D.A."/>
            <person name="Kyrpides N."/>
            <person name="Kim E."/>
            <person name="Harwood C.S."/>
            <person name="Oda Y."/>
            <person name="Richardson P."/>
        </authorList>
    </citation>
    <scope>NUCLEOTIDE SEQUENCE [LARGE SCALE GENOMIC DNA]</scope>
    <source>
        <strain evidence="2">BisA53</strain>
    </source>
</reference>
<proteinExistence type="predicted"/>
<dbReference type="STRING" id="316055.RPE_4448"/>
<dbReference type="eggNOG" id="COG2445">
    <property type="taxonomic scope" value="Bacteria"/>
</dbReference>
<sequence length="215" mass="23525">MTVQEDREADLIEVLLPRFQADGYDVYVHPSPSILPPFMRSYRPDAIALKSDKKIAIEVIRSADAGSKDVRDLQSLFADQSDWELRVIYAPPLSSKSDLAVASRPLILDTIRRVEELRAAGNRLPALVMAWSTFEAIGRALLPARLGRPQTPARLVEVLASDGIVTPEEAEVLRRASAIRNVVAHGGIDAVVDDQLLGEVIAILMTLAEIEPAKA</sequence>
<gene>
    <name evidence="2" type="ordered locus">RPE_4448</name>
</gene>
<dbReference type="EMBL" id="CP000463">
    <property type="protein sequence ID" value="ABJ08371.1"/>
    <property type="molecule type" value="Genomic_DNA"/>
</dbReference>